<dbReference type="InterPro" id="IPR009838">
    <property type="entry name" value="T4SS_TraL"/>
</dbReference>
<dbReference type="RefSeq" id="WP_160771739.1">
    <property type="nucleotide sequence ID" value="NZ_WTYV01000003.1"/>
</dbReference>
<keyword evidence="1" id="KW-1133">Transmembrane helix</keyword>
<keyword evidence="1" id="KW-0472">Membrane</keyword>
<dbReference type="OrthoDB" id="7173460at2"/>
<evidence type="ECO:0000256" key="1">
    <source>
        <dbReference type="SAM" id="Phobius"/>
    </source>
</evidence>
<protein>
    <submittedName>
        <fullName evidence="2">Type IV conjugative transfer system protein TraL</fullName>
    </submittedName>
</protein>
<evidence type="ECO:0000313" key="2">
    <source>
        <dbReference type="EMBL" id="MXO71781.1"/>
    </source>
</evidence>
<organism evidence="2 3">
    <name type="scientific">Alteraurantiacibacter buctensis</name>
    <dbReference type="NCBI Taxonomy" id="1503981"/>
    <lineage>
        <taxon>Bacteria</taxon>
        <taxon>Pseudomonadati</taxon>
        <taxon>Pseudomonadota</taxon>
        <taxon>Alphaproteobacteria</taxon>
        <taxon>Sphingomonadales</taxon>
        <taxon>Erythrobacteraceae</taxon>
        <taxon>Alteraurantiacibacter</taxon>
    </lineage>
</organism>
<reference evidence="2 3" key="1">
    <citation type="submission" date="2019-12" db="EMBL/GenBank/DDBJ databases">
        <title>Genomic-based taxomic classification of the family Erythrobacteraceae.</title>
        <authorList>
            <person name="Xu L."/>
        </authorList>
    </citation>
    <scope>NUCLEOTIDE SEQUENCE [LARGE SCALE GENOMIC DNA]</scope>
    <source>
        <strain evidence="2 3">M0322</strain>
    </source>
</reference>
<sequence length="95" mass="10346">MADKYLVPRRLDDPELIGFWTIDEFAGLLVPFAWGILAQHIIIGTGLAVLTWFALRKAKAGNSGAKLVHAAYWYLPGGFLGLKATPPSHCRLLAG</sequence>
<comment type="caution">
    <text evidence="2">The sequence shown here is derived from an EMBL/GenBank/DDBJ whole genome shotgun (WGS) entry which is preliminary data.</text>
</comment>
<gene>
    <name evidence="2" type="primary">traL</name>
    <name evidence="2" type="ORF">GRI99_09035</name>
</gene>
<dbReference type="EMBL" id="WTYV01000003">
    <property type="protein sequence ID" value="MXO71781.1"/>
    <property type="molecule type" value="Genomic_DNA"/>
</dbReference>
<name>A0A844YYC1_9SPHN</name>
<keyword evidence="3" id="KW-1185">Reference proteome</keyword>
<accession>A0A844YYC1</accession>
<dbReference type="Pfam" id="PF07178">
    <property type="entry name" value="TraL"/>
    <property type="match status" value="1"/>
</dbReference>
<feature type="transmembrane region" description="Helical" evidence="1">
    <location>
        <begin position="32"/>
        <end position="55"/>
    </location>
</feature>
<dbReference type="GO" id="GO:0019867">
    <property type="term" value="C:outer membrane"/>
    <property type="evidence" value="ECO:0007669"/>
    <property type="project" value="InterPro"/>
</dbReference>
<dbReference type="Proteomes" id="UP000466966">
    <property type="component" value="Unassembled WGS sequence"/>
</dbReference>
<evidence type="ECO:0000313" key="3">
    <source>
        <dbReference type="Proteomes" id="UP000466966"/>
    </source>
</evidence>
<keyword evidence="1" id="KW-0812">Transmembrane</keyword>
<dbReference type="NCBIfam" id="TIGR02762">
    <property type="entry name" value="TraL_TIGR"/>
    <property type="match status" value="1"/>
</dbReference>
<dbReference type="AlphaFoldDB" id="A0A844YYC1"/>
<proteinExistence type="predicted"/>